<dbReference type="SUPFAM" id="SSF49764">
    <property type="entry name" value="HSP20-like chaperones"/>
    <property type="match status" value="1"/>
</dbReference>
<dbReference type="Gene3D" id="2.60.40.790">
    <property type="match status" value="1"/>
</dbReference>
<feature type="transmembrane region" description="Helical" evidence="7">
    <location>
        <begin position="142"/>
        <end position="160"/>
    </location>
</feature>
<evidence type="ECO:0000313" key="9">
    <source>
        <dbReference type="Proteomes" id="UP000694886"/>
    </source>
</evidence>
<dbReference type="PANTHER" id="PTHR43670">
    <property type="entry name" value="HEAT SHOCK PROTEIN 26"/>
    <property type="match status" value="1"/>
</dbReference>
<dbReference type="KEGG" id="tcc:18599835"/>
<dbReference type="Gramene" id="Tc05v2_t020570.1">
    <property type="protein sequence ID" value="Tc05v2_p020570.1"/>
    <property type="gene ID" value="Tc05v2_g020570"/>
</dbReference>
<evidence type="ECO:0000256" key="2">
    <source>
        <dbReference type="ARBA" id="ARBA00022475"/>
    </source>
</evidence>
<feature type="compositionally biased region" description="Basic and acidic residues" evidence="6">
    <location>
        <begin position="1"/>
        <end position="11"/>
    </location>
</feature>
<reference evidence="9" key="1">
    <citation type="journal article" date="1997" name="Nucleic Acids Res.">
        <title>tRNAscan-SE: a program for improved detection of transfer RNA genes in genomic sequence.</title>
        <authorList>
            <person name="Lowe T.M."/>
            <person name="Eddy S.R."/>
        </authorList>
    </citation>
    <scope>NUCLEOTIDE SEQUENCE [LARGE SCALE GENOMIC DNA]</scope>
    <source>
        <strain evidence="9">r\B97-61/B2</strain>
    </source>
</reference>
<dbReference type="RefSeq" id="XP_007030049.2">
    <property type="nucleotide sequence ID" value="XM_007029987.2"/>
</dbReference>
<comment type="similarity">
    <text evidence="4 5">Belongs to the small heat shock protein (HSP20) family.</text>
</comment>
<gene>
    <name evidence="10" type="primary">LOC18599835</name>
</gene>
<accession>A0AB32V5R5</accession>
<evidence type="ECO:0000256" key="4">
    <source>
        <dbReference type="PROSITE-ProRule" id="PRU00285"/>
    </source>
</evidence>
<feature type="region of interest" description="Disordered" evidence="6">
    <location>
        <begin position="1"/>
        <end position="23"/>
    </location>
</feature>
<dbReference type="GO" id="GO:0005886">
    <property type="term" value="C:plasma membrane"/>
    <property type="evidence" value="ECO:0007669"/>
    <property type="project" value="UniProtKB-SubCell"/>
</dbReference>
<dbReference type="PROSITE" id="PS01031">
    <property type="entry name" value="SHSP"/>
    <property type="match status" value="1"/>
</dbReference>
<evidence type="ECO:0000313" key="10">
    <source>
        <dbReference type="RefSeq" id="XP_007030049.2"/>
    </source>
</evidence>
<organism evidence="9 10">
    <name type="scientific">Theobroma cacao</name>
    <name type="common">Cacao</name>
    <name type="synonym">Cocoa</name>
    <dbReference type="NCBI Taxonomy" id="3641"/>
    <lineage>
        <taxon>Eukaryota</taxon>
        <taxon>Viridiplantae</taxon>
        <taxon>Streptophyta</taxon>
        <taxon>Embryophyta</taxon>
        <taxon>Tracheophyta</taxon>
        <taxon>Spermatophyta</taxon>
        <taxon>Magnoliopsida</taxon>
        <taxon>eudicotyledons</taxon>
        <taxon>Gunneridae</taxon>
        <taxon>Pentapetalae</taxon>
        <taxon>rosids</taxon>
        <taxon>malvids</taxon>
        <taxon>Malvales</taxon>
        <taxon>Malvaceae</taxon>
        <taxon>Byttnerioideae</taxon>
        <taxon>Theobroma</taxon>
    </lineage>
</organism>
<protein>
    <submittedName>
        <fullName evidence="10">Inactive protein RESTRICTED TEV MOVEMENT 2</fullName>
    </submittedName>
</protein>
<dbReference type="Pfam" id="PF00011">
    <property type="entry name" value="HSP20"/>
    <property type="match status" value="1"/>
</dbReference>
<evidence type="ECO:0000256" key="5">
    <source>
        <dbReference type="RuleBase" id="RU003616"/>
    </source>
</evidence>
<proteinExistence type="inferred from homology"/>
<evidence type="ECO:0000259" key="8">
    <source>
        <dbReference type="PROSITE" id="PS01031"/>
    </source>
</evidence>
<dbReference type="InterPro" id="IPR008978">
    <property type="entry name" value="HSP20-like_chaperone"/>
</dbReference>
<dbReference type="GO" id="GO:0006952">
    <property type="term" value="P:defense response"/>
    <property type="evidence" value="ECO:0007669"/>
    <property type="project" value="UniProtKB-KW"/>
</dbReference>
<sequence>MLKNPKRELKEKKKRQSLQPPMETTYEDFEPLCNWQRAQNCDTLDVHLPGFKRQQLRVQLSSSGIITITGERQLDEAKAIKSRFRKEFPVSKVCQPNQIRAKFCNGVLSLVMPKQVSIISGASGNVTSGKFLRSTMNMNKRVVLEIIIAICWLLAVRAYVQKCCQCSHLGN</sequence>
<evidence type="ECO:0000256" key="7">
    <source>
        <dbReference type="SAM" id="Phobius"/>
    </source>
</evidence>
<dbReference type="PANTHER" id="PTHR43670:SF32">
    <property type="entry name" value="16.6 KDA HEAT SHOCK PROTEIN-LIKE"/>
    <property type="match status" value="1"/>
</dbReference>
<keyword evidence="2" id="KW-1003">Cell membrane</keyword>
<keyword evidence="3" id="KW-0611">Plant defense</keyword>
<feature type="domain" description="SHSP" evidence="8">
    <location>
        <begin position="23"/>
        <end position="129"/>
    </location>
</feature>
<comment type="subcellular location">
    <subcellularLocation>
        <location evidence="1">Cell membrane</location>
        <topology evidence="1">Single-pass membrane protein</topology>
    </subcellularLocation>
</comment>
<name>A0AB32V5R5_THECC</name>
<evidence type="ECO:0000256" key="6">
    <source>
        <dbReference type="SAM" id="MobiDB-lite"/>
    </source>
</evidence>
<dbReference type="GeneID" id="18599835"/>
<keyword evidence="7" id="KW-1133">Transmembrane helix</keyword>
<dbReference type="InterPro" id="IPR002068">
    <property type="entry name" value="A-crystallin/Hsp20_dom"/>
</dbReference>
<dbReference type="Proteomes" id="UP000694886">
    <property type="component" value="Chromosome 5"/>
</dbReference>
<keyword evidence="7" id="KW-0812">Transmembrane</keyword>
<reference evidence="10" key="2">
    <citation type="submission" date="2025-08" db="UniProtKB">
        <authorList>
            <consortium name="RefSeq"/>
        </authorList>
    </citation>
    <scope>IDENTIFICATION</scope>
</reference>
<keyword evidence="7" id="KW-0472">Membrane</keyword>
<dbReference type="CDD" id="cd06464">
    <property type="entry name" value="ACD_sHsps-like"/>
    <property type="match status" value="1"/>
</dbReference>
<dbReference type="AlphaFoldDB" id="A0AB32V5R5"/>
<evidence type="ECO:0000256" key="3">
    <source>
        <dbReference type="ARBA" id="ARBA00022821"/>
    </source>
</evidence>
<evidence type="ECO:0000256" key="1">
    <source>
        <dbReference type="ARBA" id="ARBA00004162"/>
    </source>
</evidence>